<keyword evidence="1" id="KW-0472">Membrane</keyword>
<evidence type="ECO:0000313" key="4">
    <source>
        <dbReference type="Proteomes" id="UP001215598"/>
    </source>
</evidence>
<proteinExistence type="predicted"/>
<dbReference type="AlphaFoldDB" id="A0AAD7IGF6"/>
<organism evidence="3 4">
    <name type="scientific">Mycena metata</name>
    <dbReference type="NCBI Taxonomy" id="1033252"/>
    <lineage>
        <taxon>Eukaryota</taxon>
        <taxon>Fungi</taxon>
        <taxon>Dikarya</taxon>
        <taxon>Basidiomycota</taxon>
        <taxon>Agaricomycotina</taxon>
        <taxon>Agaricomycetes</taxon>
        <taxon>Agaricomycetidae</taxon>
        <taxon>Agaricales</taxon>
        <taxon>Marasmiineae</taxon>
        <taxon>Mycenaceae</taxon>
        <taxon>Mycena</taxon>
    </lineage>
</organism>
<keyword evidence="1" id="KW-1133">Transmembrane helix</keyword>
<feature type="transmembrane region" description="Helical" evidence="1">
    <location>
        <begin position="38"/>
        <end position="58"/>
    </location>
</feature>
<keyword evidence="2" id="KW-0732">Signal</keyword>
<dbReference type="Proteomes" id="UP001215598">
    <property type="component" value="Unassembled WGS sequence"/>
</dbReference>
<gene>
    <name evidence="3" type="ORF">B0H16DRAFT_1566029</name>
</gene>
<evidence type="ECO:0008006" key="5">
    <source>
        <dbReference type="Google" id="ProtNLM"/>
    </source>
</evidence>
<evidence type="ECO:0000313" key="3">
    <source>
        <dbReference type="EMBL" id="KAJ7741125.1"/>
    </source>
</evidence>
<dbReference type="EMBL" id="JARKIB010000100">
    <property type="protein sequence ID" value="KAJ7741125.1"/>
    <property type="molecule type" value="Genomic_DNA"/>
</dbReference>
<evidence type="ECO:0000256" key="1">
    <source>
        <dbReference type="SAM" id="Phobius"/>
    </source>
</evidence>
<keyword evidence="1" id="KW-0812">Transmembrane</keyword>
<name>A0AAD7IGF6_9AGAR</name>
<comment type="caution">
    <text evidence="3">The sequence shown here is derived from an EMBL/GenBank/DDBJ whole genome shotgun (WGS) entry which is preliminary data.</text>
</comment>
<protein>
    <recommendedName>
        <fullName evidence="5">Secreted protein</fullName>
    </recommendedName>
</protein>
<evidence type="ECO:0000256" key="2">
    <source>
        <dbReference type="SAM" id="SignalP"/>
    </source>
</evidence>
<keyword evidence="4" id="KW-1185">Reference proteome</keyword>
<sequence length="91" mass="9859">MAGTAVLCWWWLNLGSPHRCLALLGWSLPANGCLDHITINATHTVLFWCCLLFSGLLLTTTSPTLHLSFTSSAAHMQFCLPYTSGLVAPAL</sequence>
<feature type="signal peptide" evidence="2">
    <location>
        <begin position="1"/>
        <end position="22"/>
    </location>
</feature>
<reference evidence="3" key="1">
    <citation type="submission" date="2023-03" db="EMBL/GenBank/DDBJ databases">
        <title>Massive genome expansion in bonnet fungi (Mycena s.s.) driven by repeated elements and novel gene families across ecological guilds.</title>
        <authorList>
            <consortium name="Lawrence Berkeley National Laboratory"/>
            <person name="Harder C.B."/>
            <person name="Miyauchi S."/>
            <person name="Viragh M."/>
            <person name="Kuo A."/>
            <person name="Thoen E."/>
            <person name="Andreopoulos B."/>
            <person name="Lu D."/>
            <person name="Skrede I."/>
            <person name="Drula E."/>
            <person name="Henrissat B."/>
            <person name="Morin E."/>
            <person name="Kohler A."/>
            <person name="Barry K."/>
            <person name="LaButti K."/>
            <person name="Morin E."/>
            <person name="Salamov A."/>
            <person name="Lipzen A."/>
            <person name="Mereny Z."/>
            <person name="Hegedus B."/>
            <person name="Baldrian P."/>
            <person name="Stursova M."/>
            <person name="Weitz H."/>
            <person name="Taylor A."/>
            <person name="Grigoriev I.V."/>
            <person name="Nagy L.G."/>
            <person name="Martin F."/>
            <person name="Kauserud H."/>
        </authorList>
    </citation>
    <scope>NUCLEOTIDE SEQUENCE</scope>
    <source>
        <strain evidence="3">CBHHK182m</strain>
    </source>
</reference>
<feature type="chain" id="PRO_5042178005" description="Secreted protein" evidence="2">
    <location>
        <begin position="23"/>
        <end position="91"/>
    </location>
</feature>
<accession>A0AAD7IGF6</accession>